<dbReference type="InterPro" id="IPR027806">
    <property type="entry name" value="HARBI1_dom"/>
</dbReference>
<dbReference type="EMBL" id="ML120400">
    <property type="protein sequence ID" value="RPA97931.1"/>
    <property type="molecule type" value="Genomic_DNA"/>
</dbReference>
<dbReference type="OrthoDB" id="5289248at2759"/>
<comment type="cofactor">
    <cofactor evidence="1">
        <name>a divalent metal cation</name>
        <dbReference type="ChEBI" id="CHEBI:60240"/>
    </cofactor>
</comment>
<organism evidence="4 5">
    <name type="scientific">Choiromyces venosus 120613-1</name>
    <dbReference type="NCBI Taxonomy" id="1336337"/>
    <lineage>
        <taxon>Eukaryota</taxon>
        <taxon>Fungi</taxon>
        <taxon>Dikarya</taxon>
        <taxon>Ascomycota</taxon>
        <taxon>Pezizomycotina</taxon>
        <taxon>Pezizomycetes</taxon>
        <taxon>Pezizales</taxon>
        <taxon>Tuberaceae</taxon>
        <taxon>Choiromyces</taxon>
    </lineage>
</organism>
<evidence type="ECO:0000259" key="3">
    <source>
        <dbReference type="Pfam" id="PF13359"/>
    </source>
</evidence>
<dbReference type="AlphaFoldDB" id="A0A3N4JMD4"/>
<evidence type="ECO:0000313" key="5">
    <source>
        <dbReference type="Proteomes" id="UP000276215"/>
    </source>
</evidence>
<feature type="non-terminal residue" evidence="4">
    <location>
        <position position="1"/>
    </location>
</feature>
<dbReference type="GO" id="GO:0046872">
    <property type="term" value="F:metal ion binding"/>
    <property type="evidence" value="ECO:0007669"/>
    <property type="project" value="UniProtKB-KW"/>
</dbReference>
<dbReference type="STRING" id="1336337.A0A3N4JMD4"/>
<evidence type="ECO:0000313" key="4">
    <source>
        <dbReference type="EMBL" id="RPA97931.1"/>
    </source>
</evidence>
<evidence type="ECO:0000256" key="1">
    <source>
        <dbReference type="ARBA" id="ARBA00001968"/>
    </source>
</evidence>
<name>A0A3N4JMD4_9PEZI</name>
<proteinExistence type="predicted"/>
<keyword evidence="5" id="KW-1185">Reference proteome</keyword>
<gene>
    <name evidence="4" type="ORF">L873DRAFT_1689322</name>
</gene>
<dbReference type="Pfam" id="PF13359">
    <property type="entry name" value="DDE_Tnp_4"/>
    <property type="match status" value="1"/>
</dbReference>
<keyword evidence="2" id="KW-0479">Metal-binding</keyword>
<dbReference type="Proteomes" id="UP000276215">
    <property type="component" value="Unassembled WGS sequence"/>
</dbReference>
<protein>
    <recommendedName>
        <fullName evidence="3">DDE Tnp4 domain-containing protein</fullName>
    </recommendedName>
</protein>
<sequence length="270" mass="31781">WLSQVFNGVCTHLYRRFQIKLEWDHVLLNPIRLRSYCSKIYERGEPSRLVWGFIDGTHQSICHPCLETANQELFYSGHKHNHTLQLLVVVVPDRLVATMYGPFEGRAGDWGMFKESGLQENITRYVKDEEGDQLYVYRDKVFYLEQGVIGAYCAQRNEELTLEESVFNAYMAKQRMSVEWGFGKITQYFEFNNLWKNLKIRLYPTSTYYFASTLLTNCHTCYYGSKTGFSFECSLPTICEYFHLTEDENNALNMYIEDFFSVAVPQDFKE</sequence>
<accession>A0A3N4JMD4</accession>
<evidence type="ECO:0000256" key="2">
    <source>
        <dbReference type="ARBA" id="ARBA00022723"/>
    </source>
</evidence>
<feature type="domain" description="DDE Tnp4" evidence="3">
    <location>
        <begin position="54"/>
        <end position="191"/>
    </location>
</feature>
<reference evidence="4 5" key="1">
    <citation type="journal article" date="2018" name="Nat. Ecol. Evol.">
        <title>Pezizomycetes genomes reveal the molecular basis of ectomycorrhizal truffle lifestyle.</title>
        <authorList>
            <person name="Murat C."/>
            <person name="Payen T."/>
            <person name="Noel B."/>
            <person name="Kuo A."/>
            <person name="Morin E."/>
            <person name="Chen J."/>
            <person name="Kohler A."/>
            <person name="Krizsan K."/>
            <person name="Balestrini R."/>
            <person name="Da Silva C."/>
            <person name="Montanini B."/>
            <person name="Hainaut M."/>
            <person name="Levati E."/>
            <person name="Barry K.W."/>
            <person name="Belfiori B."/>
            <person name="Cichocki N."/>
            <person name="Clum A."/>
            <person name="Dockter R.B."/>
            <person name="Fauchery L."/>
            <person name="Guy J."/>
            <person name="Iotti M."/>
            <person name="Le Tacon F."/>
            <person name="Lindquist E.A."/>
            <person name="Lipzen A."/>
            <person name="Malagnac F."/>
            <person name="Mello A."/>
            <person name="Molinier V."/>
            <person name="Miyauchi S."/>
            <person name="Poulain J."/>
            <person name="Riccioni C."/>
            <person name="Rubini A."/>
            <person name="Sitrit Y."/>
            <person name="Splivallo R."/>
            <person name="Traeger S."/>
            <person name="Wang M."/>
            <person name="Zifcakova L."/>
            <person name="Wipf D."/>
            <person name="Zambonelli A."/>
            <person name="Paolocci F."/>
            <person name="Nowrousian M."/>
            <person name="Ottonello S."/>
            <person name="Baldrian P."/>
            <person name="Spatafora J.W."/>
            <person name="Henrissat B."/>
            <person name="Nagy L.G."/>
            <person name="Aury J.M."/>
            <person name="Wincker P."/>
            <person name="Grigoriev I.V."/>
            <person name="Bonfante P."/>
            <person name="Martin F.M."/>
        </authorList>
    </citation>
    <scope>NUCLEOTIDE SEQUENCE [LARGE SCALE GENOMIC DNA]</scope>
    <source>
        <strain evidence="4 5">120613-1</strain>
    </source>
</reference>